<name>A0A9D3MFX5_ANGAN</name>
<accession>A0A9D3MFX5</accession>
<feature type="compositionally biased region" description="Basic and acidic residues" evidence="4">
    <location>
        <begin position="611"/>
        <end position="631"/>
    </location>
</feature>
<dbReference type="SUPFAM" id="SSF52540">
    <property type="entry name" value="P-loop containing nucleoside triphosphate hydrolases"/>
    <property type="match status" value="2"/>
</dbReference>
<dbReference type="EMBL" id="JAFIRN010000006">
    <property type="protein sequence ID" value="KAG5846505.1"/>
    <property type="molecule type" value="Genomic_DNA"/>
</dbReference>
<dbReference type="InterPro" id="IPR027417">
    <property type="entry name" value="P-loop_NTPase"/>
</dbReference>
<dbReference type="GO" id="GO:0019205">
    <property type="term" value="F:nucleobase-containing compound kinase activity"/>
    <property type="evidence" value="ECO:0007669"/>
    <property type="project" value="InterPro"/>
</dbReference>
<comment type="caution">
    <text evidence="6">The sequence shown here is derived from an EMBL/GenBank/DDBJ whole genome shotgun (WGS) entry which is preliminary data.</text>
</comment>
<dbReference type="GO" id="GO:0006139">
    <property type="term" value="P:nucleobase-containing compound metabolic process"/>
    <property type="evidence" value="ECO:0007669"/>
    <property type="project" value="InterPro"/>
</dbReference>
<feature type="region of interest" description="Disordered" evidence="4">
    <location>
        <begin position="762"/>
        <end position="790"/>
    </location>
</feature>
<organism evidence="6 7">
    <name type="scientific">Anguilla anguilla</name>
    <name type="common">European freshwater eel</name>
    <name type="synonym">Muraena anguilla</name>
    <dbReference type="NCBI Taxonomy" id="7936"/>
    <lineage>
        <taxon>Eukaryota</taxon>
        <taxon>Metazoa</taxon>
        <taxon>Chordata</taxon>
        <taxon>Craniata</taxon>
        <taxon>Vertebrata</taxon>
        <taxon>Euteleostomi</taxon>
        <taxon>Actinopterygii</taxon>
        <taxon>Neopterygii</taxon>
        <taxon>Teleostei</taxon>
        <taxon>Anguilliformes</taxon>
        <taxon>Anguillidae</taxon>
        <taxon>Anguilla</taxon>
    </lineage>
</organism>
<keyword evidence="1" id="KW-0808">Transferase</keyword>
<evidence type="ECO:0000256" key="1">
    <source>
        <dbReference type="ARBA" id="ARBA00022679"/>
    </source>
</evidence>
<feature type="compositionally biased region" description="Acidic residues" evidence="4">
    <location>
        <begin position="772"/>
        <end position="785"/>
    </location>
</feature>
<evidence type="ECO:0000256" key="2">
    <source>
        <dbReference type="ARBA" id="ARBA00022741"/>
    </source>
</evidence>
<keyword evidence="2" id="KW-0547">Nucleotide-binding</keyword>
<keyword evidence="3" id="KW-0418">Kinase</keyword>
<dbReference type="GO" id="GO:0005524">
    <property type="term" value="F:ATP binding"/>
    <property type="evidence" value="ECO:0007669"/>
    <property type="project" value="InterPro"/>
</dbReference>
<feature type="region of interest" description="Disordered" evidence="4">
    <location>
        <begin position="611"/>
        <end position="637"/>
    </location>
</feature>
<evidence type="ECO:0000256" key="4">
    <source>
        <dbReference type="SAM" id="MobiDB-lite"/>
    </source>
</evidence>
<evidence type="ECO:0000259" key="5">
    <source>
        <dbReference type="SMART" id="SM00382"/>
    </source>
</evidence>
<dbReference type="Gene3D" id="3.40.50.300">
    <property type="entry name" value="P-loop containing nucleotide triphosphate hydrolases"/>
    <property type="match status" value="3"/>
</dbReference>
<sequence>MKNTCPTVLQGSPDMIPLVDNLIEDEADRERLLNKPACFMIIGKPGVGKSTLAKRLAQSWKCILIDDTELLNNHVTNQTDQGLRILHILNEGESIPEEMVFQLILDRLQSPEVEHYGYVLSCLPSVSEEHLKITEQIELLRNLKMSPDFIINIKCDDRDLIRRLSTQKQHPETGQVFQKEQWDPVKKDPPKRRSYGEEDGDEGEEEEMEEEEEEEVGDKDFEKEMMSQLVRLPENFPDNVQQRILLYKDTVLRPVEGYMVDHDPLHVFELNGNSDPGELFVLVMSRLESMAVSRAAVPIQLLQTEEEELPDEMETGELLRMLSGSNMLAPGFRWRRSRWGRTCPVALKEGKIAKGKPEFSVGFLDKIYVLSSPEALQRFMLNPRPYLLPPMPRPLPSGGGGARVQAAALEKVREEATAAAIEKVKLKLGSSRRAAGDTVDLDEKGESGDIESDQGGTGAADDSDPAALSHSEEKDEGVEEEQMEEVEEEMEKAEEEEEEVTWQHPEVQAMVMDALTEAEKNPVLPPPNLCLQVLEKRIQEIESADAAAGEPGRGWVLDGFPKDWTQLSSIQDSEVMPDTVFCLMDSDTDGKTILRRIYEQHKDEVNAAVGERMEEERRRKLQEAQESRSESKVSAVLAGDGPTKLEAVPEEAEDLLARSDNGDADDSEAAAVGLKVEEITLPAAWEDGYPEGPEMGAFRQQIKQFEMDWENMETSLTGRSSVLEISGKTPRDLLGEAVFHMERPFKYTAWELTGVDLDEEDEDAQAMADWDRGEEEEEEEEEQESEAVSSKRLLGDCQHFCPVVLKESGVLVPCTDEFAAKYREKAYYFSGAEAREQFLQNPELYVAHTQPLQVPALRVFLLGVRGSGKTEQGRWLADKLGVFHVQYRERLQELIMSKTQGPIPHPDDVEPPEEEEEPSPAELEALLRPAGTAPLLPRRPATADRAAHGKTAWR</sequence>
<evidence type="ECO:0000313" key="6">
    <source>
        <dbReference type="EMBL" id="KAG5846505.1"/>
    </source>
</evidence>
<keyword evidence="7" id="KW-1185">Reference proteome</keyword>
<dbReference type="SMART" id="SM00382">
    <property type="entry name" value="AAA"/>
    <property type="match status" value="1"/>
</dbReference>
<feature type="domain" description="AAA+ ATPase" evidence="5">
    <location>
        <begin position="35"/>
        <end position="305"/>
    </location>
</feature>
<reference evidence="6" key="1">
    <citation type="submission" date="2021-01" db="EMBL/GenBank/DDBJ databases">
        <title>A chromosome-scale assembly of European eel, Anguilla anguilla.</title>
        <authorList>
            <person name="Henkel C."/>
            <person name="Jong-Raadsen S.A."/>
            <person name="Dufour S."/>
            <person name="Weltzien F.-A."/>
            <person name="Palstra A.P."/>
            <person name="Pelster B."/>
            <person name="Spaink H.P."/>
            <person name="Van Den Thillart G.E."/>
            <person name="Jansen H."/>
            <person name="Zahm M."/>
            <person name="Klopp C."/>
            <person name="Cedric C."/>
            <person name="Louis A."/>
            <person name="Berthelot C."/>
            <person name="Parey E."/>
            <person name="Roest Crollius H."/>
            <person name="Montfort J."/>
            <person name="Robinson-Rechavi M."/>
            <person name="Bucao C."/>
            <person name="Bouchez O."/>
            <person name="Gislard M."/>
            <person name="Lluch J."/>
            <person name="Milhes M."/>
            <person name="Lampietro C."/>
            <person name="Lopez Roques C."/>
            <person name="Donnadieu C."/>
            <person name="Braasch I."/>
            <person name="Desvignes T."/>
            <person name="Postlethwait J."/>
            <person name="Bobe J."/>
            <person name="Guiguen Y."/>
            <person name="Dirks R."/>
        </authorList>
    </citation>
    <scope>NUCLEOTIDE SEQUENCE</scope>
    <source>
        <strain evidence="6">Tag_6206</strain>
        <tissue evidence="6">Liver</tissue>
    </source>
</reference>
<dbReference type="Pfam" id="PF00406">
    <property type="entry name" value="ADK"/>
    <property type="match status" value="1"/>
</dbReference>
<feature type="compositionally biased region" description="Acidic residues" evidence="4">
    <location>
        <begin position="197"/>
        <end position="217"/>
    </location>
</feature>
<feature type="region of interest" description="Disordered" evidence="4">
    <location>
        <begin position="896"/>
        <end position="954"/>
    </location>
</feature>
<dbReference type="InterPro" id="IPR003593">
    <property type="entry name" value="AAA+_ATPase"/>
</dbReference>
<proteinExistence type="predicted"/>
<dbReference type="Proteomes" id="UP001044222">
    <property type="component" value="Unassembled WGS sequence"/>
</dbReference>
<feature type="compositionally biased region" description="Low complexity" evidence="4">
    <location>
        <begin position="920"/>
        <end position="930"/>
    </location>
</feature>
<protein>
    <recommendedName>
        <fullName evidence="5">AAA+ ATPase domain-containing protein</fullName>
    </recommendedName>
</protein>
<feature type="compositionally biased region" description="Acidic residues" evidence="4">
    <location>
        <begin position="909"/>
        <end position="919"/>
    </location>
</feature>
<dbReference type="PANTHER" id="PTHR23359">
    <property type="entry name" value="NUCLEOTIDE KINASE"/>
    <property type="match status" value="1"/>
</dbReference>
<dbReference type="AlphaFoldDB" id="A0A9D3MFX5"/>
<gene>
    <name evidence="6" type="ORF">ANANG_G00115680</name>
</gene>
<evidence type="ECO:0000313" key="7">
    <source>
        <dbReference type="Proteomes" id="UP001044222"/>
    </source>
</evidence>
<dbReference type="InterPro" id="IPR000850">
    <property type="entry name" value="Adenylat/UMP-CMP_kin"/>
</dbReference>
<feature type="compositionally biased region" description="Acidic residues" evidence="4">
    <location>
        <begin position="474"/>
        <end position="500"/>
    </location>
</feature>
<evidence type="ECO:0000256" key="3">
    <source>
        <dbReference type="ARBA" id="ARBA00022777"/>
    </source>
</evidence>
<feature type="region of interest" description="Disordered" evidence="4">
    <location>
        <begin position="432"/>
        <end position="504"/>
    </location>
</feature>
<feature type="region of interest" description="Disordered" evidence="4">
    <location>
        <begin position="165"/>
        <end position="220"/>
    </location>
</feature>